<evidence type="ECO:0000256" key="1">
    <source>
        <dbReference type="SAM" id="MobiDB-lite"/>
    </source>
</evidence>
<gene>
    <name evidence="2" type="ORF">BASA50_005181</name>
</gene>
<feature type="compositionally biased region" description="Polar residues" evidence="1">
    <location>
        <begin position="84"/>
        <end position="97"/>
    </location>
</feature>
<evidence type="ECO:0000313" key="2">
    <source>
        <dbReference type="EMBL" id="KAH6596477.1"/>
    </source>
</evidence>
<dbReference type="PROSITE" id="PS50096">
    <property type="entry name" value="IQ"/>
    <property type="match status" value="1"/>
</dbReference>
<feature type="compositionally biased region" description="Low complexity" evidence="1">
    <location>
        <begin position="68"/>
        <end position="77"/>
    </location>
</feature>
<organism evidence="2 3">
    <name type="scientific">Batrachochytrium salamandrivorans</name>
    <dbReference type="NCBI Taxonomy" id="1357716"/>
    <lineage>
        <taxon>Eukaryota</taxon>
        <taxon>Fungi</taxon>
        <taxon>Fungi incertae sedis</taxon>
        <taxon>Chytridiomycota</taxon>
        <taxon>Chytridiomycota incertae sedis</taxon>
        <taxon>Chytridiomycetes</taxon>
        <taxon>Rhizophydiales</taxon>
        <taxon>Rhizophydiales incertae sedis</taxon>
        <taxon>Batrachochytrium</taxon>
    </lineage>
</organism>
<dbReference type="EMBL" id="JAFCIX010000227">
    <property type="protein sequence ID" value="KAH6596477.1"/>
    <property type="molecule type" value="Genomic_DNA"/>
</dbReference>
<name>A0ABQ8FE48_9FUNG</name>
<dbReference type="Proteomes" id="UP001648503">
    <property type="component" value="Unassembled WGS sequence"/>
</dbReference>
<reference evidence="2 3" key="1">
    <citation type="submission" date="2021-02" db="EMBL/GenBank/DDBJ databases">
        <title>Variation within the Batrachochytrium salamandrivorans European outbreak.</title>
        <authorList>
            <person name="Kelly M."/>
            <person name="Pasmans F."/>
            <person name="Shea T.P."/>
            <person name="Munoz J.F."/>
            <person name="Carranza S."/>
            <person name="Cuomo C.A."/>
            <person name="Martel A."/>
        </authorList>
    </citation>
    <scope>NUCLEOTIDE SEQUENCE [LARGE SCALE GENOMIC DNA]</scope>
    <source>
        <strain evidence="2 3">AMFP18/2</strain>
    </source>
</reference>
<feature type="region of interest" description="Disordered" evidence="1">
    <location>
        <begin position="144"/>
        <end position="166"/>
    </location>
</feature>
<proteinExistence type="predicted"/>
<keyword evidence="3" id="KW-1185">Reference proteome</keyword>
<evidence type="ECO:0008006" key="4">
    <source>
        <dbReference type="Google" id="ProtNLM"/>
    </source>
</evidence>
<protein>
    <recommendedName>
        <fullName evidence="4">HAUS augmin-like complex subunit 3 N-terminal domain-containing protein</fullName>
    </recommendedName>
</protein>
<accession>A0ABQ8FE48</accession>
<comment type="caution">
    <text evidence="2">The sequence shown here is derived from an EMBL/GenBank/DDBJ whole genome shotgun (WGS) entry which is preliminary data.</text>
</comment>
<feature type="region of interest" description="Disordered" evidence="1">
    <location>
        <begin position="67"/>
        <end position="97"/>
    </location>
</feature>
<evidence type="ECO:0000313" key="3">
    <source>
        <dbReference type="Proteomes" id="UP001648503"/>
    </source>
</evidence>
<sequence length="714" mass="79817">MISQLVREHRNITTAVLDSLNIDTDMLHKTDTVYQAPTNLLPLDSIDHSSELQLAQALVALGYRVPPSSSSSTSSISAKERVRTASSLQRLPTPDTSQTVTELTHQLQWTFQLDSTRPFVSWLCDALHNDCSLELSVTKPAISMPSATATAPNPTHNDSHRPRSSSTKYNQVYNAYSGLNPTVLIPHRGFDILSEEELLLWEYLQESGIDYPKSDMLLKDHFQDYPTHSTPKTDPTSRHIPNSNAVSDYLNPAQLEHNMSQLNDIEADSVRLERHLSTLISQRTFIKSAHHEASSDKERLKRVEESLNYRIILQNDRIANASSKLDLAVDQCSRNILAILDTYNEMPVSGRKMLSHYAVELEGTLDKQHTMLDGVLDSARNCHELYAGSRNELLPPWAIKEIGRLKCIEPISHRRHFTMLMRSKFLEKKLEHLSACSVQDLESYAALTVSIEELSLTHEEQTSLKRLREISLEPLWAAAATQRIESELYETLYSNEISGMNLAVGHMRKLIGRMEHILAQNQLVSIILNSESTKIAAQSSVVDLALDKMKKLATSTQEIMDFLATPMFARVQPLQYYIADHDQMAASINELIPIDGSVSSNAATSNVVGTSLRQNTGMTSTNALLERMVALRNRHAQLATRVTEIMSSITSNANLILHDTSQLCELVYTHSPSSIILAAPIETYSRCNQVRSAVSELQPHLQDAAQAIQSIVRG</sequence>
<feature type="compositionally biased region" description="Polar residues" evidence="1">
    <location>
        <begin position="145"/>
        <end position="156"/>
    </location>
</feature>